<evidence type="ECO:0000256" key="3">
    <source>
        <dbReference type="PROSITE-ProRule" id="PRU00464"/>
    </source>
</evidence>
<dbReference type="InterPro" id="IPR011146">
    <property type="entry name" value="HIT-like"/>
</dbReference>
<feature type="active site" description="Tele-AMP-histidine intermediate" evidence="1">
    <location>
        <position position="99"/>
    </location>
</feature>
<dbReference type="PRINTS" id="PR00332">
    <property type="entry name" value="HISTRIAD"/>
</dbReference>
<dbReference type="PANTHER" id="PTHR23089">
    <property type="entry name" value="HISTIDINE TRIAD HIT PROTEIN"/>
    <property type="match status" value="1"/>
</dbReference>
<evidence type="ECO:0000313" key="6">
    <source>
        <dbReference type="Proteomes" id="UP000490800"/>
    </source>
</evidence>
<dbReference type="Pfam" id="PF01230">
    <property type="entry name" value="HIT"/>
    <property type="match status" value="1"/>
</dbReference>
<dbReference type="PROSITE" id="PS51084">
    <property type="entry name" value="HIT_2"/>
    <property type="match status" value="1"/>
</dbReference>
<evidence type="ECO:0000256" key="1">
    <source>
        <dbReference type="PIRSR" id="PIRSR601310-1"/>
    </source>
</evidence>
<accession>A0A7X3FHG5</accession>
<dbReference type="CDD" id="cd01276">
    <property type="entry name" value="PKCI_related"/>
    <property type="match status" value="1"/>
</dbReference>
<protein>
    <submittedName>
        <fullName evidence="5">HIT domain-containing protein</fullName>
    </submittedName>
</protein>
<dbReference type="InterPro" id="IPR001310">
    <property type="entry name" value="Histidine_triad_HIT"/>
</dbReference>
<dbReference type="Proteomes" id="UP000490800">
    <property type="component" value="Unassembled WGS sequence"/>
</dbReference>
<gene>
    <name evidence="5" type="ORF">EDM21_07810</name>
</gene>
<dbReference type="EMBL" id="RHLK01000003">
    <property type="protein sequence ID" value="MVO99431.1"/>
    <property type="molecule type" value="Genomic_DNA"/>
</dbReference>
<dbReference type="RefSeq" id="WP_157334928.1">
    <property type="nucleotide sequence ID" value="NZ_RHLK01000003.1"/>
</dbReference>
<dbReference type="AlphaFoldDB" id="A0A7X3FHG5"/>
<dbReference type="GO" id="GO:0003824">
    <property type="term" value="F:catalytic activity"/>
    <property type="evidence" value="ECO:0007669"/>
    <property type="project" value="InterPro"/>
</dbReference>
<proteinExistence type="predicted"/>
<dbReference type="InterPro" id="IPR036265">
    <property type="entry name" value="HIT-like_sf"/>
</dbReference>
<evidence type="ECO:0000259" key="4">
    <source>
        <dbReference type="PROSITE" id="PS51084"/>
    </source>
</evidence>
<evidence type="ECO:0000313" key="5">
    <source>
        <dbReference type="EMBL" id="MVO99431.1"/>
    </source>
</evidence>
<feature type="domain" description="HIT" evidence="4">
    <location>
        <begin position="4"/>
        <end position="113"/>
    </location>
</feature>
<reference evidence="5 6" key="1">
    <citation type="journal article" date="2019" name="Microorganisms">
        <title>Paenibacillus lutrae sp. nov., A Chitinolytic Species Isolated from A River Otter in Castril Natural Park, Granada, Spain.</title>
        <authorList>
            <person name="Rodriguez M."/>
            <person name="Reina J.C."/>
            <person name="Bejar V."/>
            <person name="Llamas I."/>
        </authorList>
    </citation>
    <scope>NUCLEOTIDE SEQUENCE [LARGE SCALE GENOMIC DNA]</scope>
    <source>
        <strain evidence="5 6">N10</strain>
    </source>
</reference>
<keyword evidence="6" id="KW-1185">Reference proteome</keyword>
<dbReference type="Gene3D" id="3.30.428.10">
    <property type="entry name" value="HIT-like"/>
    <property type="match status" value="1"/>
</dbReference>
<dbReference type="OrthoDB" id="9784774at2"/>
<sequence>MDCLFCKIRDGQIPSKKVYEDDDVLAFHDISPAAPVHILVIPKKHIASMKDASGEDWALIGSIHKAAQHIAREQGIEESGYRLVNNCGPDSGQLVYHIHYHLLGGKNLGPLVALH</sequence>
<feature type="short sequence motif" description="Histidine triad motif" evidence="2 3">
    <location>
        <begin position="97"/>
        <end position="101"/>
    </location>
</feature>
<evidence type="ECO:0000256" key="2">
    <source>
        <dbReference type="PIRSR" id="PIRSR601310-3"/>
    </source>
</evidence>
<comment type="caution">
    <text evidence="5">The sequence shown here is derived from an EMBL/GenBank/DDBJ whole genome shotgun (WGS) entry which is preliminary data.</text>
</comment>
<dbReference type="SUPFAM" id="SSF54197">
    <property type="entry name" value="HIT-like"/>
    <property type="match status" value="1"/>
</dbReference>
<name>A0A7X3FHG5_9BACL</name>
<organism evidence="5 6">
    <name type="scientific">Paenibacillus lutrae</name>
    <dbReference type="NCBI Taxonomy" id="2078573"/>
    <lineage>
        <taxon>Bacteria</taxon>
        <taxon>Bacillati</taxon>
        <taxon>Bacillota</taxon>
        <taxon>Bacilli</taxon>
        <taxon>Bacillales</taxon>
        <taxon>Paenibacillaceae</taxon>
        <taxon>Paenibacillus</taxon>
    </lineage>
</organism>